<evidence type="ECO:0000313" key="9">
    <source>
        <dbReference type="Proteomes" id="UP000325577"/>
    </source>
</evidence>
<keyword evidence="9" id="KW-1185">Reference proteome</keyword>
<dbReference type="InterPro" id="IPR009294">
    <property type="entry name" value="Aph-1"/>
</dbReference>
<accession>A0A5J5AME9</accession>
<dbReference type="Proteomes" id="UP000325577">
    <property type="component" value="Linkage Group LG2"/>
</dbReference>
<evidence type="ECO:0000256" key="3">
    <source>
        <dbReference type="ARBA" id="ARBA00022692"/>
    </source>
</evidence>
<proteinExistence type="inferred from homology"/>
<evidence type="ECO:0000256" key="6">
    <source>
        <dbReference type="ARBA" id="ARBA00023136"/>
    </source>
</evidence>
<keyword evidence="5 7" id="KW-1133">Transmembrane helix</keyword>
<dbReference type="GO" id="GO:0007219">
    <property type="term" value="P:Notch signaling pathway"/>
    <property type="evidence" value="ECO:0007669"/>
    <property type="project" value="UniProtKB-KW"/>
</dbReference>
<dbReference type="EMBL" id="CM018043">
    <property type="protein sequence ID" value="KAA8531389.1"/>
    <property type="molecule type" value="Genomic_DNA"/>
</dbReference>
<feature type="transmembrane region" description="Helical" evidence="7">
    <location>
        <begin position="12"/>
        <end position="34"/>
    </location>
</feature>
<dbReference type="OrthoDB" id="6507463at2759"/>
<keyword evidence="4" id="KW-0914">Notch signaling pathway</keyword>
<keyword evidence="3 7" id="KW-0812">Transmembrane</keyword>
<dbReference type="PANTHER" id="PTHR12889">
    <property type="entry name" value="GAMMA-SECRETASE SUBUNIT APH-1"/>
    <property type="match status" value="1"/>
</dbReference>
<evidence type="ECO:0000256" key="2">
    <source>
        <dbReference type="ARBA" id="ARBA00005577"/>
    </source>
</evidence>
<name>A0A5J5AME9_9ASTE</name>
<evidence type="ECO:0000256" key="1">
    <source>
        <dbReference type="ARBA" id="ARBA00004141"/>
    </source>
</evidence>
<evidence type="ECO:0000256" key="7">
    <source>
        <dbReference type="SAM" id="Phobius"/>
    </source>
</evidence>
<evidence type="ECO:0000256" key="4">
    <source>
        <dbReference type="ARBA" id="ARBA00022976"/>
    </source>
</evidence>
<reference evidence="8 9" key="1">
    <citation type="submission" date="2019-09" db="EMBL/GenBank/DDBJ databases">
        <title>A chromosome-level genome assembly of the Chinese tupelo Nyssa sinensis.</title>
        <authorList>
            <person name="Yang X."/>
            <person name="Kang M."/>
            <person name="Yang Y."/>
            <person name="Xiong H."/>
            <person name="Wang M."/>
            <person name="Zhang Z."/>
            <person name="Wang Z."/>
            <person name="Wu H."/>
            <person name="Ma T."/>
            <person name="Liu J."/>
            <person name="Xi Z."/>
        </authorList>
    </citation>
    <scope>NUCLEOTIDE SEQUENCE [LARGE SCALE GENOMIC DNA]</scope>
    <source>
        <strain evidence="8">J267</strain>
        <tissue evidence="8">Leaf</tissue>
    </source>
</reference>
<keyword evidence="6 7" id="KW-0472">Membrane</keyword>
<protein>
    <submittedName>
        <fullName evidence="8">Uncharacterized protein</fullName>
    </submittedName>
</protein>
<dbReference type="GO" id="GO:0016020">
    <property type="term" value="C:membrane"/>
    <property type="evidence" value="ECO:0007669"/>
    <property type="project" value="UniProtKB-SubCell"/>
</dbReference>
<evidence type="ECO:0000256" key="5">
    <source>
        <dbReference type="ARBA" id="ARBA00022989"/>
    </source>
</evidence>
<sequence>MFAAGGLGHGLAHAVFFCVSLLTPAFGPATFFVDKCSQLRFFLVSAIIALAFVTIHTFSMVIAFNGYAEGNKVDQYFVPAVHLVTGIVWKDMVDEWVNATVAIVGVEGTPESVNPSVVDEEEGLPSPLLDEGAFFATQPTSIELSQLVYFLFLALVQGNPGLTAGVRGYIEELYLLIKHITLDEAHPVDFSRLYFPLFGDRKGRQLNDGGAKLEALWELKNQIIGNCSKKFFDIKLGAIVHCSVCCRLLQTISWFRTKSHPACEVINIELLKGIICCRHLYSPILGYDF</sequence>
<gene>
    <name evidence="8" type="ORF">F0562_006115</name>
</gene>
<dbReference type="Pfam" id="PF06105">
    <property type="entry name" value="Aph-1"/>
    <property type="match status" value="1"/>
</dbReference>
<organism evidence="8 9">
    <name type="scientific">Nyssa sinensis</name>
    <dbReference type="NCBI Taxonomy" id="561372"/>
    <lineage>
        <taxon>Eukaryota</taxon>
        <taxon>Viridiplantae</taxon>
        <taxon>Streptophyta</taxon>
        <taxon>Embryophyta</taxon>
        <taxon>Tracheophyta</taxon>
        <taxon>Spermatophyta</taxon>
        <taxon>Magnoliopsida</taxon>
        <taxon>eudicotyledons</taxon>
        <taxon>Gunneridae</taxon>
        <taxon>Pentapetalae</taxon>
        <taxon>asterids</taxon>
        <taxon>Cornales</taxon>
        <taxon>Nyssaceae</taxon>
        <taxon>Nyssa</taxon>
    </lineage>
</organism>
<dbReference type="GO" id="GO:0016485">
    <property type="term" value="P:protein processing"/>
    <property type="evidence" value="ECO:0007669"/>
    <property type="project" value="InterPro"/>
</dbReference>
<evidence type="ECO:0000313" key="8">
    <source>
        <dbReference type="EMBL" id="KAA8531389.1"/>
    </source>
</evidence>
<comment type="similarity">
    <text evidence="2">Belongs to the APH-1 family.</text>
</comment>
<comment type="subcellular location">
    <subcellularLocation>
        <location evidence="1">Membrane</location>
        <topology evidence="1">Multi-pass membrane protein</topology>
    </subcellularLocation>
</comment>
<dbReference type="AlphaFoldDB" id="A0A5J5AME9"/>
<feature type="transmembrane region" description="Helical" evidence="7">
    <location>
        <begin position="41"/>
        <end position="64"/>
    </location>
</feature>